<dbReference type="OrthoDB" id="2964870at2759"/>
<organism evidence="1 2">
    <name type="scientific">Psilocybe cf. subviscida</name>
    <dbReference type="NCBI Taxonomy" id="2480587"/>
    <lineage>
        <taxon>Eukaryota</taxon>
        <taxon>Fungi</taxon>
        <taxon>Dikarya</taxon>
        <taxon>Basidiomycota</taxon>
        <taxon>Agaricomycotina</taxon>
        <taxon>Agaricomycetes</taxon>
        <taxon>Agaricomycetidae</taxon>
        <taxon>Agaricales</taxon>
        <taxon>Agaricineae</taxon>
        <taxon>Strophariaceae</taxon>
        <taxon>Psilocybe</taxon>
    </lineage>
</organism>
<reference evidence="1 2" key="1">
    <citation type="journal article" date="2020" name="ISME J.">
        <title>Uncovering the hidden diversity of litter-decomposition mechanisms in mushroom-forming fungi.</title>
        <authorList>
            <person name="Floudas D."/>
            <person name="Bentzer J."/>
            <person name="Ahren D."/>
            <person name="Johansson T."/>
            <person name="Persson P."/>
            <person name="Tunlid A."/>
        </authorList>
    </citation>
    <scope>NUCLEOTIDE SEQUENCE [LARGE SCALE GENOMIC DNA]</scope>
    <source>
        <strain evidence="1 2">CBS 101986</strain>
    </source>
</reference>
<dbReference type="AlphaFoldDB" id="A0A8H5BJD2"/>
<comment type="caution">
    <text evidence="1">The sequence shown here is derived from an EMBL/GenBank/DDBJ whole genome shotgun (WGS) entry which is preliminary data.</text>
</comment>
<gene>
    <name evidence="1" type="ORF">D9619_011234</name>
</gene>
<accession>A0A8H5BJD2</accession>
<protein>
    <submittedName>
        <fullName evidence="1">Uncharacterized protein</fullName>
    </submittedName>
</protein>
<name>A0A8H5BJD2_9AGAR</name>
<evidence type="ECO:0000313" key="1">
    <source>
        <dbReference type="EMBL" id="KAF5324261.1"/>
    </source>
</evidence>
<sequence length="232" mass="25883">MVKYNHETQAFALLFKNDHNKAIRVEAPGIALEFTDGLYIGRDPEGILHYNDVKDLKKTGKHYYHVAKTVVDGTTYCEIEFRFGSSSAEPYAKFVAEDPTDAVNAAGMSSYSAKGNWNHLAIASSYATVKKSSSDQTITINVEPIGKVGTWAAPADVLKDTGFNIEGTLYFRKLDDIKNGKFANYNNDRIVFYKNDWTGTDFNAFFIPLECNLTTLQARPSNTITFTDVSWA</sequence>
<proteinExistence type="predicted"/>
<keyword evidence="2" id="KW-1185">Reference proteome</keyword>
<dbReference type="Proteomes" id="UP000567179">
    <property type="component" value="Unassembled WGS sequence"/>
</dbReference>
<evidence type="ECO:0000313" key="2">
    <source>
        <dbReference type="Proteomes" id="UP000567179"/>
    </source>
</evidence>
<dbReference type="EMBL" id="JAACJJ010000016">
    <property type="protein sequence ID" value="KAF5324261.1"/>
    <property type="molecule type" value="Genomic_DNA"/>
</dbReference>